<dbReference type="InterPro" id="IPR013785">
    <property type="entry name" value="Aldolase_TIM"/>
</dbReference>
<dbReference type="InterPro" id="IPR002915">
    <property type="entry name" value="DeoC/FbaB/LacD_aldolase"/>
</dbReference>
<dbReference type="SUPFAM" id="SSF51569">
    <property type="entry name" value="Aldolase"/>
    <property type="match status" value="1"/>
</dbReference>
<name>A0A1D3TW12_9FIRM</name>
<dbReference type="SMART" id="SM01133">
    <property type="entry name" value="DeoC"/>
    <property type="match status" value="1"/>
</dbReference>
<evidence type="ECO:0000313" key="1">
    <source>
        <dbReference type="EMBL" id="SCP98393.1"/>
    </source>
</evidence>
<evidence type="ECO:0000313" key="2">
    <source>
        <dbReference type="Proteomes" id="UP000199315"/>
    </source>
</evidence>
<keyword evidence="2" id="KW-1185">Reference proteome</keyword>
<dbReference type="GO" id="GO:0016829">
    <property type="term" value="F:lyase activity"/>
    <property type="evidence" value="ECO:0007669"/>
    <property type="project" value="InterPro"/>
</dbReference>
<dbReference type="Proteomes" id="UP000199315">
    <property type="component" value="Unassembled WGS sequence"/>
</dbReference>
<reference evidence="1 2" key="1">
    <citation type="submission" date="2016-09" db="EMBL/GenBank/DDBJ databases">
        <authorList>
            <person name="Capua I."/>
            <person name="De Benedictis P."/>
            <person name="Joannis T."/>
            <person name="Lombin L.H."/>
            <person name="Cattoli G."/>
        </authorList>
    </citation>
    <scope>NUCLEOTIDE SEQUENCE [LARGE SCALE GENOMIC DNA]</scope>
    <source>
        <strain evidence="1 2">GluBS11</strain>
    </source>
</reference>
<dbReference type="AlphaFoldDB" id="A0A1D3TW12"/>
<dbReference type="EMBL" id="FMKA01000020">
    <property type="protein sequence ID" value="SCP98393.1"/>
    <property type="molecule type" value="Genomic_DNA"/>
</dbReference>
<dbReference type="RefSeq" id="WP_091235372.1">
    <property type="nucleotide sequence ID" value="NZ_FMKA01000020.1"/>
</dbReference>
<dbReference type="Gene3D" id="3.20.20.70">
    <property type="entry name" value="Aldolase class I"/>
    <property type="match status" value="1"/>
</dbReference>
<dbReference type="STRING" id="1619234.SAMN05421730_102012"/>
<gene>
    <name evidence="1" type="ORF">SAMN05421730_102012</name>
</gene>
<sequence length="235" mass="26420">MYLNNELVTKKWLAGRLEHVIWDNDEKIITEQVQKGIDYGFRVIFSPGHHWHNYVHDLLKGSGVIMSTPINFSDGLMPAAAAAKQAEIAGKGGCGSIDVYPDMAAWKMRRWDLITEYVHAVRESFDGEVKVLTMCNESLDDMYRMCEAIKEGGATHIKAYDYNKQGAPLDRIQLLRKKADELGMGLKASGNGKYWTTAILMGAYAAGADYVSASNTFQIVDDLPIFEELYSKYQY</sequence>
<organism evidence="1 2">
    <name type="scientific">Anaerobium acetethylicum</name>
    <dbReference type="NCBI Taxonomy" id="1619234"/>
    <lineage>
        <taxon>Bacteria</taxon>
        <taxon>Bacillati</taxon>
        <taxon>Bacillota</taxon>
        <taxon>Clostridia</taxon>
        <taxon>Lachnospirales</taxon>
        <taxon>Lachnospiraceae</taxon>
        <taxon>Anaerobium</taxon>
    </lineage>
</organism>
<accession>A0A1D3TW12</accession>
<proteinExistence type="predicted"/>
<protein>
    <submittedName>
        <fullName evidence="1">Deoxyribose-phosphate aldolase</fullName>
    </submittedName>
</protein>